<dbReference type="InterPro" id="IPR018392">
    <property type="entry name" value="LysM"/>
</dbReference>
<gene>
    <name evidence="2" type="ORF">B0H99_101291</name>
</gene>
<protein>
    <submittedName>
        <fullName evidence="2">LysM domain-containing protein</fullName>
    </submittedName>
</protein>
<dbReference type="EMBL" id="PYAT01000001">
    <property type="protein sequence ID" value="PSL42043.1"/>
    <property type="molecule type" value="Genomic_DNA"/>
</dbReference>
<dbReference type="AlphaFoldDB" id="A0A2P8H754"/>
<organism evidence="2 3">
    <name type="scientific">Planomicrobium soli</name>
    <dbReference type="NCBI Taxonomy" id="1176648"/>
    <lineage>
        <taxon>Bacteria</taxon>
        <taxon>Bacillati</taxon>
        <taxon>Bacillota</taxon>
        <taxon>Bacilli</taxon>
        <taxon>Bacillales</taxon>
        <taxon>Caryophanaceae</taxon>
        <taxon>Planomicrobium</taxon>
    </lineage>
</organism>
<name>A0A2P8H754_9BACL</name>
<sequence length="105" mass="11890">MTFIQRNSYLILFFSLILTFSFYTVLSLKGDEAQVSHVEIKEGDTLWTLAEAFSGNTPHQQWIEQIMKENDLSTPHIIAGQSIKIPSDQLKYIPDDTVKLAGDAE</sequence>
<evidence type="ECO:0000313" key="2">
    <source>
        <dbReference type="EMBL" id="PSL42043.1"/>
    </source>
</evidence>
<dbReference type="InterPro" id="IPR036779">
    <property type="entry name" value="LysM_dom_sf"/>
</dbReference>
<accession>A0A2P8H754</accession>
<dbReference type="Gene3D" id="3.10.350.10">
    <property type="entry name" value="LysM domain"/>
    <property type="match status" value="1"/>
</dbReference>
<dbReference type="SUPFAM" id="SSF54106">
    <property type="entry name" value="LysM domain"/>
    <property type="match status" value="1"/>
</dbReference>
<evidence type="ECO:0000259" key="1">
    <source>
        <dbReference type="PROSITE" id="PS51782"/>
    </source>
</evidence>
<evidence type="ECO:0000313" key="3">
    <source>
        <dbReference type="Proteomes" id="UP000242682"/>
    </source>
</evidence>
<comment type="caution">
    <text evidence="2">The sequence shown here is derived from an EMBL/GenBank/DDBJ whole genome shotgun (WGS) entry which is preliminary data.</text>
</comment>
<keyword evidence="3" id="KW-1185">Reference proteome</keyword>
<dbReference type="SMART" id="SM00257">
    <property type="entry name" value="LysM"/>
    <property type="match status" value="1"/>
</dbReference>
<dbReference type="Proteomes" id="UP000242682">
    <property type="component" value="Unassembled WGS sequence"/>
</dbReference>
<dbReference type="CDD" id="cd00118">
    <property type="entry name" value="LysM"/>
    <property type="match status" value="1"/>
</dbReference>
<proteinExistence type="predicted"/>
<reference evidence="2 3" key="1">
    <citation type="submission" date="2018-03" db="EMBL/GenBank/DDBJ databases">
        <title>Genomic Encyclopedia of Type Strains, Phase III (KMG-III): the genomes of soil and plant-associated and newly described type strains.</title>
        <authorList>
            <person name="Whitman W."/>
        </authorList>
    </citation>
    <scope>NUCLEOTIDE SEQUENCE [LARGE SCALE GENOMIC DNA]</scope>
    <source>
        <strain evidence="2 3">CGMCC 1.12259</strain>
    </source>
</reference>
<dbReference type="PROSITE" id="PS51782">
    <property type="entry name" value="LYSM"/>
    <property type="match status" value="1"/>
</dbReference>
<feature type="domain" description="LysM" evidence="1">
    <location>
        <begin position="36"/>
        <end position="85"/>
    </location>
</feature>
<dbReference type="RefSeq" id="WP_106531836.1">
    <property type="nucleotide sequence ID" value="NZ_PYAT01000001.1"/>
</dbReference>
<dbReference type="OrthoDB" id="2679564at2"/>
<dbReference type="Pfam" id="PF01476">
    <property type="entry name" value="LysM"/>
    <property type="match status" value="1"/>
</dbReference>